<evidence type="ECO:0000259" key="10">
    <source>
        <dbReference type="PROSITE" id="PS51192"/>
    </source>
</evidence>
<evidence type="ECO:0000256" key="9">
    <source>
        <dbReference type="SAM" id="MobiDB-lite"/>
    </source>
</evidence>
<comment type="similarity">
    <text evidence="7">Belongs to the DEAD box helicase family. RhlB subfamily.</text>
</comment>
<dbReference type="GO" id="GO:0005524">
    <property type="term" value="F:ATP binding"/>
    <property type="evidence" value="ECO:0007669"/>
    <property type="project" value="UniProtKB-UniRule"/>
</dbReference>
<comment type="subcellular location">
    <subcellularLocation>
        <location evidence="7">Cytoplasm</location>
    </subcellularLocation>
</comment>
<dbReference type="Pfam" id="PF00270">
    <property type="entry name" value="DEAD"/>
    <property type="match status" value="1"/>
</dbReference>
<accession>A0A557S4X2</accession>
<feature type="short sequence motif" description="Q motif" evidence="8">
    <location>
        <begin position="9"/>
        <end position="37"/>
    </location>
</feature>
<dbReference type="EC" id="3.6.4.13" evidence="7"/>
<feature type="domain" description="Helicase ATP-binding" evidence="10">
    <location>
        <begin position="40"/>
        <end position="219"/>
    </location>
</feature>
<dbReference type="PROSITE" id="PS51194">
    <property type="entry name" value="HELICASE_CTER"/>
    <property type="match status" value="1"/>
</dbReference>
<protein>
    <recommendedName>
        <fullName evidence="7">ATP-dependent RNA helicase RhlB</fullName>
        <ecNumber evidence="7">3.6.4.13</ecNumber>
    </recommendedName>
</protein>
<dbReference type="InterPro" id="IPR027417">
    <property type="entry name" value="P-loop_NTPase"/>
</dbReference>
<dbReference type="SUPFAM" id="SSF52540">
    <property type="entry name" value="P-loop containing nucleoside triphosphate hydrolases"/>
    <property type="match status" value="1"/>
</dbReference>
<dbReference type="RefSeq" id="WP_144359401.1">
    <property type="nucleotide sequence ID" value="NZ_VMNH01000016.1"/>
</dbReference>
<evidence type="ECO:0000256" key="5">
    <source>
        <dbReference type="ARBA" id="ARBA00022840"/>
    </source>
</evidence>
<name>A0A557S4X2_9GAMM</name>
<dbReference type="InterPro" id="IPR044742">
    <property type="entry name" value="DEAD/DEAH_RhlB"/>
</dbReference>
<evidence type="ECO:0000256" key="7">
    <source>
        <dbReference type="HAMAP-Rule" id="MF_00661"/>
    </source>
</evidence>
<feature type="domain" description="Helicase C-terminal" evidence="11">
    <location>
        <begin position="249"/>
        <end position="390"/>
    </location>
</feature>
<dbReference type="InterPro" id="IPR023554">
    <property type="entry name" value="RNA_helicase_ATP-dep_RhlB"/>
</dbReference>
<comment type="caution">
    <text evidence="13">The sequence shown here is derived from an EMBL/GenBank/DDBJ whole genome shotgun (WGS) entry which is preliminary data.</text>
</comment>
<dbReference type="PANTHER" id="PTHR47959">
    <property type="entry name" value="ATP-DEPENDENT RNA HELICASE RHLE-RELATED"/>
    <property type="match status" value="1"/>
</dbReference>
<dbReference type="PANTHER" id="PTHR47959:SF10">
    <property type="entry name" value="ATP-DEPENDENT RNA HELICASE RHLB"/>
    <property type="match status" value="1"/>
</dbReference>
<dbReference type="GO" id="GO:0005829">
    <property type="term" value="C:cytosol"/>
    <property type="evidence" value="ECO:0007669"/>
    <property type="project" value="TreeGrafter"/>
</dbReference>
<feature type="region of interest" description="Disordered" evidence="9">
    <location>
        <begin position="392"/>
        <end position="451"/>
    </location>
</feature>
<dbReference type="SMART" id="SM00490">
    <property type="entry name" value="HELICc"/>
    <property type="match status" value="1"/>
</dbReference>
<dbReference type="OrthoDB" id="9805696at2"/>
<evidence type="ECO:0000256" key="4">
    <source>
        <dbReference type="ARBA" id="ARBA00022806"/>
    </source>
</evidence>
<feature type="compositionally biased region" description="Basic residues" evidence="9">
    <location>
        <begin position="410"/>
        <end position="420"/>
    </location>
</feature>
<dbReference type="Pfam" id="PF00271">
    <property type="entry name" value="Helicase_C"/>
    <property type="match status" value="1"/>
</dbReference>
<dbReference type="InterPro" id="IPR001650">
    <property type="entry name" value="Helicase_C-like"/>
</dbReference>
<keyword evidence="5 7" id="KW-0067">ATP-binding</keyword>
<dbReference type="EMBL" id="VMNH01000016">
    <property type="protein sequence ID" value="TVO72397.1"/>
    <property type="molecule type" value="Genomic_DNA"/>
</dbReference>
<dbReference type="PROSITE" id="PS00039">
    <property type="entry name" value="DEAD_ATP_HELICASE"/>
    <property type="match status" value="1"/>
</dbReference>
<dbReference type="InterPro" id="IPR011545">
    <property type="entry name" value="DEAD/DEAH_box_helicase_dom"/>
</dbReference>
<evidence type="ECO:0000256" key="6">
    <source>
        <dbReference type="ARBA" id="ARBA00022884"/>
    </source>
</evidence>
<evidence type="ECO:0000259" key="11">
    <source>
        <dbReference type="PROSITE" id="PS51194"/>
    </source>
</evidence>
<dbReference type="GO" id="GO:0016887">
    <property type="term" value="F:ATP hydrolysis activity"/>
    <property type="evidence" value="ECO:0007669"/>
    <property type="project" value="RHEA"/>
</dbReference>
<comment type="function">
    <text evidence="7">DEAD-box RNA helicase involved in RNA degradation. Has RNA-dependent ATPase activity and unwinds double-stranded RNA.</text>
</comment>
<organism evidence="13 14">
    <name type="scientific">Sedimenticola selenatireducens</name>
    <dbReference type="NCBI Taxonomy" id="191960"/>
    <lineage>
        <taxon>Bacteria</taxon>
        <taxon>Pseudomonadati</taxon>
        <taxon>Pseudomonadota</taxon>
        <taxon>Gammaproteobacteria</taxon>
        <taxon>Chromatiales</taxon>
        <taxon>Sedimenticolaceae</taxon>
        <taxon>Sedimenticola</taxon>
    </lineage>
</organism>
<evidence type="ECO:0000313" key="13">
    <source>
        <dbReference type="EMBL" id="TVO72397.1"/>
    </source>
</evidence>
<feature type="compositionally biased region" description="Basic and acidic residues" evidence="9">
    <location>
        <begin position="394"/>
        <end position="409"/>
    </location>
</feature>
<dbReference type="NCBIfam" id="NF003419">
    <property type="entry name" value="PRK04837.1"/>
    <property type="match status" value="1"/>
</dbReference>
<dbReference type="SMART" id="SM00487">
    <property type="entry name" value="DEXDc"/>
    <property type="match status" value="1"/>
</dbReference>
<evidence type="ECO:0000313" key="14">
    <source>
        <dbReference type="Proteomes" id="UP000316649"/>
    </source>
</evidence>
<sequence length="451" mass="49774">MTDKHLTDIRFDSLALCKELAQGIEDTGFSLCTPIQAETLPIALKGLDVAGQAQTGTGKTAAFLLATYQHLLSNPAKSDRKPNQPRALIVAPTRELAVQIHKDAEVLGKHTGLKLGLVFGGTGYEQQRQQLEDGVDILIGTPGRLIDYLKQHIYNLKAIQVVVMDEADRMFDLGFIKDIRFMLRRCPPPQERLGLLFSATLSFRVLELAYEHMNNPATIKIETDKVTADKVKQVCYMTANDEKISLLLGLLKRMDAHRTIVFVNTKRGADLVWGYLEGNGIGAAVISGDVPQKKRMRLLSDFQEGKLPVLVATDVAARGLHIPAVSHVFNFDLPDDAEDYVHRIGRTARAGASGDAISFACETHAFALPDIEAYIGHRIPMEPVTTELLATVDPKSRIIPDRPERDKRRGSSSRPPHKSKATNTTPSEGSGDVANKKRRRRRKPKPATTPE</sequence>
<keyword evidence="3 7" id="KW-0378">Hydrolase</keyword>
<comment type="catalytic activity">
    <reaction evidence="7">
        <text>ATP + H2O = ADP + phosphate + H(+)</text>
        <dbReference type="Rhea" id="RHEA:13065"/>
        <dbReference type="ChEBI" id="CHEBI:15377"/>
        <dbReference type="ChEBI" id="CHEBI:15378"/>
        <dbReference type="ChEBI" id="CHEBI:30616"/>
        <dbReference type="ChEBI" id="CHEBI:43474"/>
        <dbReference type="ChEBI" id="CHEBI:456216"/>
        <dbReference type="EC" id="3.6.4.13"/>
    </reaction>
</comment>
<keyword evidence="4 7" id="KW-0347">Helicase</keyword>
<dbReference type="HAMAP" id="MF_00661">
    <property type="entry name" value="DEAD_helicase_RhlB"/>
    <property type="match status" value="1"/>
</dbReference>
<dbReference type="PROSITE" id="PS51192">
    <property type="entry name" value="HELICASE_ATP_BIND_1"/>
    <property type="match status" value="1"/>
</dbReference>
<keyword evidence="14" id="KW-1185">Reference proteome</keyword>
<keyword evidence="2 7" id="KW-0547">Nucleotide-binding</keyword>
<dbReference type="PROSITE" id="PS51195">
    <property type="entry name" value="Q_MOTIF"/>
    <property type="match status" value="1"/>
</dbReference>
<proteinExistence type="inferred from homology"/>
<dbReference type="Proteomes" id="UP000316649">
    <property type="component" value="Unassembled WGS sequence"/>
</dbReference>
<evidence type="ECO:0000256" key="1">
    <source>
        <dbReference type="ARBA" id="ARBA00022490"/>
    </source>
</evidence>
<dbReference type="CDD" id="cd00268">
    <property type="entry name" value="DEADc"/>
    <property type="match status" value="1"/>
</dbReference>
<dbReference type="InterPro" id="IPR000629">
    <property type="entry name" value="RNA-helicase_DEAD-box_CS"/>
</dbReference>
<dbReference type="GO" id="GO:0003723">
    <property type="term" value="F:RNA binding"/>
    <property type="evidence" value="ECO:0007669"/>
    <property type="project" value="UniProtKB-UniRule"/>
</dbReference>
<comment type="subunit">
    <text evidence="7">Component of the RNA degradosome, which is a multiprotein complex involved in RNA processing and mRNA degradation.</text>
</comment>
<evidence type="ECO:0000256" key="3">
    <source>
        <dbReference type="ARBA" id="ARBA00022801"/>
    </source>
</evidence>
<keyword evidence="6 7" id="KW-0694">RNA-binding</keyword>
<dbReference type="InterPro" id="IPR014001">
    <property type="entry name" value="Helicase_ATP-bd"/>
</dbReference>
<dbReference type="Gene3D" id="3.40.50.300">
    <property type="entry name" value="P-loop containing nucleotide triphosphate hydrolases"/>
    <property type="match status" value="2"/>
</dbReference>
<dbReference type="AlphaFoldDB" id="A0A557S4X2"/>
<feature type="domain" description="DEAD-box RNA helicase Q" evidence="12">
    <location>
        <begin position="9"/>
        <end position="37"/>
    </location>
</feature>
<gene>
    <name evidence="7 13" type="primary">rhlB</name>
    <name evidence="13" type="ORF">FHP88_12415</name>
</gene>
<dbReference type="InterPro" id="IPR050079">
    <property type="entry name" value="DEAD_box_RNA_helicase"/>
</dbReference>
<dbReference type="InterPro" id="IPR014014">
    <property type="entry name" value="RNA_helicase_DEAD_Q_motif"/>
</dbReference>
<evidence type="ECO:0000256" key="2">
    <source>
        <dbReference type="ARBA" id="ARBA00022741"/>
    </source>
</evidence>
<dbReference type="GO" id="GO:0003724">
    <property type="term" value="F:RNA helicase activity"/>
    <property type="evidence" value="ECO:0007669"/>
    <property type="project" value="UniProtKB-UniRule"/>
</dbReference>
<keyword evidence="1 7" id="KW-0963">Cytoplasm</keyword>
<dbReference type="CDD" id="cd18787">
    <property type="entry name" value="SF2_C_DEAD"/>
    <property type="match status" value="1"/>
</dbReference>
<evidence type="ECO:0000259" key="12">
    <source>
        <dbReference type="PROSITE" id="PS51195"/>
    </source>
</evidence>
<evidence type="ECO:0000256" key="8">
    <source>
        <dbReference type="PROSITE-ProRule" id="PRU00552"/>
    </source>
</evidence>
<reference evidence="13 14" key="1">
    <citation type="submission" date="2019-07" db="EMBL/GenBank/DDBJ databases">
        <title>The pathways for chlorine oxyanion respiration interact through the shared metabolite chlorate.</title>
        <authorList>
            <person name="Barnum T.P."/>
            <person name="Cheng Y."/>
            <person name="Hill K.A."/>
            <person name="Lucas L.N."/>
            <person name="Carlson H.K."/>
            <person name="Coates J.D."/>
        </authorList>
    </citation>
    <scope>NUCLEOTIDE SEQUENCE [LARGE SCALE GENOMIC DNA]</scope>
    <source>
        <strain evidence="13 14">BK-1</strain>
    </source>
</reference>
<feature type="compositionally biased region" description="Basic residues" evidence="9">
    <location>
        <begin position="436"/>
        <end position="445"/>
    </location>
</feature>
<dbReference type="GO" id="GO:0006401">
    <property type="term" value="P:RNA catabolic process"/>
    <property type="evidence" value="ECO:0007669"/>
    <property type="project" value="UniProtKB-UniRule"/>
</dbReference>